<dbReference type="Gene3D" id="1.10.10.10">
    <property type="entry name" value="Winged helix-like DNA-binding domain superfamily/Winged helix DNA-binding domain"/>
    <property type="match status" value="1"/>
</dbReference>
<dbReference type="InterPro" id="IPR057842">
    <property type="entry name" value="WH_MER3"/>
</dbReference>
<dbReference type="GO" id="GO:0003676">
    <property type="term" value="F:nucleic acid binding"/>
    <property type="evidence" value="ECO:0007669"/>
    <property type="project" value="InterPro"/>
</dbReference>
<dbReference type="Pfam" id="PF00270">
    <property type="entry name" value="DEAD"/>
    <property type="match status" value="1"/>
</dbReference>
<reference evidence="9 10" key="1">
    <citation type="submission" date="2020-10" db="EMBL/GenBank/DDBJ databases">
        <authorList>
            <person name="Sedaghatjoo S."/>
        </authorList>
    </citation>
    <scope>NUCLEOTIDE SEQUENCE [LARGE SCALE GENOMIC DNA]</scope>
    <source>
        <strain evidence="9 10">LLFL</strain>
    </source>
</reference>
<dbReference type="SMART" id="SM00487">
    <property type="entry name" value="DEXDc"/>
    <property type="match status" value="1"/>
</dbReference>
<dbReference type="Proteomes" id="UP000836404">
    <property type="component" value="Unassembled WGS sequence"/>
</dbReference>
<keyword evidence="3" id="KW-0347">Helicase</keyword>
<feature type="domain" description="Helicase ATP-binding" evidence="8">
    <location>
        <begin position="38"/>
        <end position="211"/>
    </location>
</feature>
<dbReference type="AlphaFoldDB" id="A0A9N8LYU1"/>
<dbReference type="PROSITE" id="PS51192">
    <property type="entry name" value="HELICASE_ATP_BIND_1"/>
    <property type="match status" value="1"/>
</dbReference>
<dbReference type="Gene3D" id="3.40.50.300">
    <property type="entry name" value="P-loop containing nucleotide triphosphate hydrolases"/>
    <property type="match status" value="1"/>
</dbReference>
<dbReference type="GO" id="GO:0005524">
    <property type="term" value="F:ATP binding"/>
    <property type="evidence" value="ECO:0007669"/>
    <property type="project" value="UniProtKB-KW"/>
</dbReference>
<evidence type="ECO:0000313" key="9">
    <source>
        <dbReference type="EMBL" id="CAD6947752.1"/>
    </source>
</evidence>
<keyword evidence="1" id="KW-0547">Nucleotide-binding</keyword>
<dbReference type="InterPro" id="IPR036388">
    <property type="entry name" value="WH-like_DNA-bd_sf"/>
</dbReference>
<organism evidence="9 10">
    <name type="scientific">Tilletia laevis</name>
    <dbReference type="NCBI Taxonomy" id="157183"/>
    <lineage>
        <taxon>Eukaryota</taxon>
        <taxon>Fungi</taxon>
        <taxon>Dikarya</taxon>
        <taxon>Basidiomycota</taxon>
        <taxon>Ustilaginomycotina</taxon>
        <taxon>Exobasidiomycetes</taxon>
        <taxon>Tilletiales</taxon>
        <taxon>Tilletiaceae</taxon>
        <taxon>Tilletia</taxon>
    </lineage>
</organism>
<sequence>MHKIPGGVRLKPVTALPDMWRSIYKFPVFNAVQSTCFDSIYQSSRNVVVSAPTGSGKTVVFELAIIRMLQSSNTSAKAVYLAPTKALCSERYKDWSTRLQPLGCTVMEITGDTNFSGLSAAKHARVIVATPVRSSLTRRWTDHDKILSNLTLLLIDEVHILHEKGRGARLEVIVSRMKNYGQQIRFVAVSATVPNLEDVAEWISRNSAVPPNPKAKLATVGIAFHHAGMVLDDRRAVEQAFLSGSIKVLYINSFFISHHVPCSDHVFCAQIIRGTKQYAGGGWAEISDLDFVQMIGRAGRPQFDAEGVAVVMTQNDQKQHYTELASGNTVIESSLAAELVEHINAELVLRGTSSKQAVEQWIEGTFLHVRLLKNPAWYNLDESAASKTSKEVMQSIVEDALNQLNQHDLATASGESADELAATDFGDILAKYFLSFKTMLLLLQAPQNAT</sequence>
<keyword evidence="2" id="KW-0378">Hydrolase</keyword>
<feature type="non-terminal residue" evidence="9">
    <location>
        <position position="1"/>
    </location>
</feature>
<evidence type="ECO:0000256" key="2">
    <source>
        <dbReference type="ARBA" id="ARBA00022801"/>
    </source>
</evidence>
<keyword evidence="4" id="KW-0067">ATP-binding</keyword>
<evidence type="ECO:0000256" key="1">
    <source>
        <dbReference type="ARBA" id="ARBA00022741"/>
    </source>
</evidence>
<dbReference type="InterPro" id="IPR014001">
    <property type="entry name" value="Helicase_ATP-bd"/>
</dbReference>
<evidence type="ECO:0000259" key="8">
    <source>
        <dbReference type="PROSITE" id="PS51192"/>
    </source>
</evidence>
<evidence type="ECO:0000256" key="4">
    <source>
        <dbReference type="ARBA" id="ARBA00022840"/>
    </source>
</evidence>
<evidence type="ECO:0000313" key="10">
    <source>
        <dbReference type="Proteomes" id="UP000836404"/>
    </source>
</evidence>
<dbReference type="Pfam" id="PF23445">
    <property type="entry name" value="WHD_SNRNP200"/>
    <property type="match status" value="1"/>
</dbReference>
<dbReference type="InterPro" id="IPR052247">
    <property type="entry name" value="Meiotic_Crossover_Helicase"/>
</dbReference>
<keyword evidence="10" id="KW-1185">Reference proteome</keyword>
<dbReference type="FunFam" id="1.10.10.10:FF:000012">
    <property type="entry name" value="U5 small nuclear ribonucleoprotein helicase"/>
    <property type="match status" value="1"/>
</dbReference>
<protein>
    <recommendedName>
        <fullName evidence="6">DNA 3'-5' helicase</fullName>
        <ecNumber evidence="6">5.6.2.4</ecNumber>
    </recommendedName>
</protein>
<accession>A0A9N8LYU1</accession>
<dbReference type="GO" id="GO:0016787">
    <property type="term" value="F:hydrolase activity"/>
    <property type="evidence" value="ECO:0007669"/>
    <property type="project" value="UniProtKB-KW"/>
</dbReference>
<evidence type="ECO:0000256" key="3">
    <source>
        <dbReference type="ARBA" id="ARBA00022806"/>
    </source>
</evidence>
<evidence type="ECO:0000256" key="6">
    <source>
        <dbReference type="ARBA" id="ARBA00034808"/>
    </source>
</evidence>
<dbReference type="PANTHER" id="PTHR47835">
    <property type="entry name" value="HFM1, ATP DEPENDENT DNA HELICASE HOMOLOG"/>
    <property type="match status" value="1"/>
</dbReference>
<evidence type="ECO:0000256" key="7">
    <source>
        <dbReference type="ARBA" id="ARBA00048988"/>
    </source>
</evidence>
<comment type="catalytic activity">
    <reaction evidence="5">
        <text>Couples ATP hydrolysis with the unwinding of duplex DNA by translocating in the 3'-5' direction.</text>
        <dbReference type="EC" id="5.6.2.4"/>
    </reaction>
</comment>
<dbReference type="EMBL" id="CAJHJF010005089">
    <property type="protein sequence ID" value="CAD6947752.1"/>
    <property type="molecule type" value="Genomic_DNA"/>
</dbReference>
<comment type="caution">
    <text evidence="9">The sequence shown here is derived from an EMBL/GenBank/DDBJ whole genome shotgun (WGS) entry which is preliminary data.</text>
</comment>
<dbReference type="EC" id="5.6.2.4" evidence="6"/>
<dbReference type="PANTHER" id="PTHR47835:SF3">
    <property type="entry name" value="HELICASE FOR MEIOSIS 1"/>
    <property type="match status" value="1"/>
</dbReference>
<proteinExistence type="predicted"/>
<comment type="catalytic activity">
    <reaction evidence="7">
        <text>ATP + H2O = ADP + phosphate + H(+)</text>
        <dbReference type="Rhea" id="RHEA:13065"/>
        <dbReference type="ChEBI" id="CHEBI:15377"/>
        <dbReference type="ChEBI" id="CHEBI:15378"/>
        <dbReference type="ChEBI" id="CHEBI:30616"/>
        <dbReference type="ChEBI" id="CHEBI:43474"/>
        <dbReference type="ChEBI" id="CHEBI:456216"/>
        <dbReference type="EC" id="5.6.2.4"/>
    </reaction>
</comment>
<gene>
    <name evidence="9" type="ORF">JKILLFL_G4042</name>
</gene>
<evidence type="ECO:0000256" key="5">
    <source>
        <dbReference type="ARBA" id="ARBA00034617"/>
    </source>
</evidence>
<dbReference type="GO" id="GO:0043138">
    <property type="term" value="F:3'-5' DNA helicase activity"/>
    <property type="evidence" value="ECO:0007669"/>
    <property type="project" value="UniProtKB-EC"/>
</dbReference>
<dbReference type="SUPFAM" id="SSF52540">
    <property type="entry name" value="P-loop containing nucleoside triphosphate hydrolases"/>
    <property type="match status" value="2"/>
</dbReference>
<name>A0A9N8LYU1_9BASI</name>
<dbReference type="InterPro" id="IPR027417">
    <property type="entry name" value="P-loop_NTPase"/>
</dbReference>
<dbReference type="InterPro" id="IPR011545">
    <property type="entry name" value="DEAD/DEAH_box_helicase_dom"/>
</dbReference>